<keyword evidence="3" id="KW-0575">Peroxidase</keyword>
<dbReference type="GO" id="GO:0004601">
    <property type="term" value="F:peroxidase activity"/>
    <property type="evidence" value="ECO:0007669"/>
    <property type="project" value="UniProtKB-KW"/>
</dbReference>
<dbReference type="InterPro" id="IPR000326">
    <property type="entry name" value="PAP2/HPO"/>
</dbReference>
<dbReference type="Proteomes" id="UP000321479">
    <property type="component" value="Chromosome"/>
</dbReference>
<feature type="domain" description="Phosphatidic acid phosphatase type 2/haloperoxidase" evidence="2">
    <location>
        <begin position="323"/>
        <end position="436"/>
    </location>
</feature>
<dbReference type="InterPro" id="IPR036938">
    <property type="entry name" value="PAP2/HPO_sf"/>
</dbReference>
<keyword evidence="3" id="KW-0560">Oxidoreductase</keyword>
<dbReference type="EMBL" id="CP042436">
    <property type="protein sequence ID" value="QEC64072.1"/>
    <property type="molecule type" value="Genomic_DNA"/>
</dbReference>
<dbReference type="KEGG" id="mgin:FRZ54_16305"/>
<feature type="chain" id="PRO_5022969898" evidence="1">
    <location>
        <begin position="25"/>
        <end position="448"/>
    </location>
</feature>
<evidence type="ECO:0000313" key="4">
    <source>
        <dbReference type="Proteomes" id="UP000321479"/>
    </source>
</evidence>
<protein>
    <submittedName>
        <fullName evidence="3">Vanadium-dependent haloperoxidase</fullName>
    </submittedName>
</protein>
<dbReference type="OrthoDB" id="9780455at2"/>
<dbReference type="PANTHER" id="PTHR34599">
    <property type="entry name" value="PEROXIDASE-RELATED"/>
    <property type="match status" value="1"/>
</dbReference>
<name>A0A5B8UYK4_9SPHI</name>
<dbReference type="SUPFAM" id="SSF48317">
    <property type="entry name" value="Acid phosphatase/Vanadium-dependent haloperoxidase"/>
    <property type="match status" value="1"/>
</dbReference>
<dbReference type="Pfam" id="PF01569">
    <property type="entry name" value="PAP2"/>
    <property type="match status" value="1"/>
</dbReference>
<keyword evidence="4" id="KW-1185">Reference proteome</keyword>
<dbReference type="Gene3D" id="1.10.606.20">
    <property type="match status" value="1"/>
</dbReference>
<reference evidence="3 4" key="1">
    <citation type="journal article" date="2017" name="Curr. Microbiol.">
        <title>Mucilaginibacter ginsenosidivorans sp. nov., Isolated from Soil of Ginseng Field.</title>
        <authorList>
            <person name="Kim M.M."/>
            <person name="Siddiqi M.Z."/>
            <person name="Im W.T."/>
        </authorList>
    </citation>
    <scope>NUCLEOTIDE SEQUENCE [LARGE SCALE GENOMIC DNA]</scope>
    <source>
        <strain evidence="3 4">Gsoil 3017</strain>
    </source>
</reference>
<accession>A0A5B8UYK4</accession>
<dbReference type="CDD" id="cd03398">
    <property type="entry name" value="PAP2_haloperoxidase"/>
    <property type="match status" value="1"/>
</dbReference>
<evidence type="ECO:0000313" key="3">
    <source>
        <dbReference type="EMBL" id="QEC64072.1"/>
    </source>
</evidence>
<dbReference type="RefSeq" id="WP_147032645.1">
    <property type="nucleotide sequence ID" value="NZ_CP042436.1"/>
</dbReference>
<evidence type="ECO:0000256" key="1">
    <source>
        <dbReference type="SAM" id="SignalP"/>
    </source>
</evidence>
<dbReference type="InterPro" id="IPR052559">
    <property type="entry name" value="V-haloperoxidase"/>
</dbReference>
<feature type="signal peptide" evidence="1">
    <location>
        <begin position="1"/>
        <end position="24"/>
    </location>
</feature>
<dbReference type="AlphaFoldDB" id="A0A5B8UYK4"/>
<organism evidence="3 4">
    <name type="scientific">Mucilaginibacter ginsenosidivorans</name>
    <dbReference type="NCBI Taxonomy" id="398053"/>
    <lineage>
        <taxon>Bacteria</taxon>
        <taxon>Pseudomonadati</taxon>
        <taxon>Bacteroidota</taxon>
        <taxon>Sphingobacteriia</taxon>
        <taxon>Sphingobacteriales</taxon>
        <taxon>Sphingobacteriaceae</taxon>
        <taxon>Mucilaginibacter</taxon>
    </lineage>
</organism>
<keyword evidence="1" id="KW-0732">Signal</keyword>
<sequence length="448" mass="49904">MKAKVLLITILLAAVALYNSCSNKKPMPVLTSADIAKVIDNVTGIMVHDVTNPPLAGRFFAYTCLAGYEVVSENDKSFKSMHGILNGYPLIKKPEYAAGYSYELSAVIAMMETAAKLQPSGYLMTKFEKSFLDSCKKSGFTYDVIDSSKHYAQAISKQVLGYAKKDKYNKISNFPRYAPLGKDSSWYPTPPAYMSPVEPYFNTIRPLTLDSASQFLPDPPIPFSTNKNSAFYKFMVMNYKASSYGLTDEQRTIAGFWDCNPFALQDNGHMMIGFKKISPGAHWMGITGIACQQAKTGFSKAMEIHTIVGVGLMDSFICCWDDKYRTNRIRPETAIRRYIDVNWKPFLQTPPFPEYISGHSVISSTSAAILTGYFGDKFHYTDNVEEKYGLAPRTFNSFNEAAAEAGMSRFWGGIHFKDAIDNGMIQGVKVGQWVLSKLSKVKGNATPY</sequence>
<evidence type="ECO:0000259" key="2">
    <source>
        <dbReference type="Pfam" id="PF01569"/>
    </source>
</evidence>
<proteinExistence type="predicted"/>
<dbReference type="PANTHER" id="PTHR34599:SF1">
    <property type="entry name" value="PHOSPHATIDIC ACID PHOSPHATASE TYPE 2_HALOPEROXIDASE DOMAIN-CONTAINING PROTEIN"/>
    <property type="match status" value="1"/>
</dbReference>
<gene>
    <name evidence="3" type="ORF">FRZ54_16305</name>
</gene>